<evidence type="ECO:0000313" key="2">
    <source>
        <dbReference type="EMBL" id="KLA46676.1"/>
    </source>
</evidence>
<accession>A0A837IS55</accession>
<organism evidence="2 3">
    <name type="scientific">Ligilactobacillus ruminis</name>
    <dbReference type="NCBI Taxonomy" id="1623"/>
    <lineage>
        <taxon>Bacteria</taxon>
        <taxon>Bacillati</taxon>
        <taxon>Bacillota</taxon>
        <taxon>Bacilli</taxon>
        <taxon>Lactobacillales</taxon>
        <taxon>Lactobacillaceae</taxon>
        <taxon>Ligilactobacillus</taxon>
    </lineage>
</organism>
<protein>
    <submittedName>
        <fullName evidence="2">DNA polymerase III subunit delta</fullName>
    </submittedName>
</protein>
<name>A0A837IS55_9LACO</name>
<evidence type="ECO:0000256" key="1">
    <source>
        <dbReference type="SAM" id="MobiDB-lite"/>
    </source>
</evidence>
<dbReference type="Proteomes" id="UP000035618">
    <property type="component" value="Unassembled WGS sequence"/>
</dbReference>
<dbReference type="RefSeq" id="WP_180376731.1">
    <property type="nucleotide sequence ID" value="NZ_MRYP01000015.1"/>
</dbReference>
<comment type="caution">
    <text evidence="2">The sequence shown here is derived from an EMBL/GenBank/DDBJ whole genome shotgun (WGS) entry which is preliminary data.</text>
</comment>
<dbReference type="EMBL" id="JHAJ01000040">
    <property type="protein sequence ID" value="KLA46676.1"/>
    <property type="molecule type" value="Genomic_DNA"/>
</dbReference>
<proteinExistence type="predicted"/>
<dbReference type="AlphaFoldDB" id="A0A837IS55"/>
<feature type="compositionally biased region" description="Basic and acidic residues" evidence="1">
    <location>
        <begin position="11"/>
        <end position="46"/>
    </location>
</feature>
<reference evidence="2 3" key="1">
    <citation type="journal article" date="2015" name="BMC Microbiol.">
        <title>Lactobacillus ruminis strains cluster according to their mammalian gut source.</title>
        <authorList>
            <person name="O' Donnell M.M."/>
            <person name="Harris H.M."/>
            <person name="Lynch D.B."/>
            <person name="Ross R.P."/>
            <person name="O'Toole P.W."/>
        </authorList>
    </citation>
    <scope>NUCLEOTIDE SEQUENCE [LARGE SCALE GENOMIC DNA]</scope>
    <source>
        <strain evidence="2 3">ATCC 27780</strain>
    </source>
</reference>
<feature type="region of interest" description="Disordered" evidence="1">
    <location>
        <begin position="1"/>
        <end position="52"/>
    </location>
</feature>
<sequence>MLCIFTRHGRREKEEADDEGRHAEERSGIADVSDSRIRADDAKVDDGIAMQT</sequence>
<evidence type="ECO:0000313" key="3">
    <source>
        <dbReference type="Proteomes" id="UP000035618"/>
    </source>
</evidence>
<gene>
    <name evidence="2" type="ORF">LRB_690</name>
</gene>